<dbReference type="GO" id="GO:0015891">
    <property type="term" value="P:siderophore transport"/>
    <property type="evidence" value="ECO:0007669"/>
    <property type="project" value="InterPro"/>
</dbReference>
<dbReference type="Gene3D" id="3.30.1150.10">
    <property type="match status" value="1"/>
</dbReference>
<dbReference type="EMBL" id="FNAK01000007">
    <property type="protein sequence ID" value="SDE53861.1"/>
    <property type="molecule type" value="Genomic_DNA"/>
</dbReference>
<evidence type="ECO:0000256" key="6">
    <source>
        <dbReference type="ARBA" id="ARBA00022692"/>
    </source>
</evidence>
<evidence type="ECO:0000256" key="1">
    <source>
        <dbReference type="ARBA" id="ARBA00004383"/>
    </source>
</evidence>
<dbReference type="GO" id="GO:0005886">
    <property type="term" value="C:plasma membrane"/>
    <property type="evidence" value="ECO:0007669"/>
    <property type="project" value="UniProtKB-SubCell"/>
</dbReference>
<protein>
    <recommendedName>
        <fullName evidence="10">Protein TonB</fullName>
    </recommendedName>
</protein>
<evidence type="ECO:0000259" key="11">
    <source>
        <dbReference type="PROSITE" id="PS52015"/>
    </source>
</evidence>
<evidence type="ECO:0000256" key="3">
    <source>
        <dbReference type="ARBA" id="ARBA00022448"/>
    </source>
</evidence>
<keyword evidence="5 10" id="KW-0997">Cell inner membrane</keyword>
<evidence type="ECO:0000256" key="2">
    <source>
        <dbReference type="ARBA" id="ARBA00006555"/>
    </source>
</evidence>
<dbReference type="Pfam" id="PF03544">
    <property type="entry name" value="TonB_C"/>
    <property type="match status" value="1"/>
</dbReference>
<reference evidence="12 13" key="1">
    <citation type="submission" date="2016-10" db="EMBL/GenBank/DDBJ databases">
        <authorList>
            <person name="de Groot N.N."/>
        </authorList>
    </citation>
    <scope>NUCLEOTIDE SEQUENCE [LARGE SCALE GENOMIC DNA]</scope>
    <source>
        <strain evidence="12 13">CGMCC 1.9109</strain>
    </source>
</reference>
<dbReference type="GO" id="GO:0055085">
    <property type="term" value="P:transmembrane transport"/>
    <property type="evidence" value="ECO:0007669"/>
    <property type="project" value="InterPro"/>
</dbReference>
<comment type="similarity">
    <text evidence="2 10">Belongs to the TonB family.</text>
</comment>
<evidence type="ECO:0000313" key="13">
    <source>
        <dbReference type="Proteomes" id="UP000183685"/>
    </source>
</evidence>
<keyword evidence="13" id="KW-1185">Reference proteome</keyword>
<dbReference type="SUPFAM" id="SSF74653">
    <property type="entry name" value="TolA/TonB C-terminal domain"/>
    <property type="match status" value="1"/>
</dbReference>
<evidence type="ECO:0000256" key="4">
    <source>
        <dbReference type="ARBA" id="ARBA00022475"/>
    </source>
</evidence>
<accession>A0A1G7DQQ6</accession>
<dbReference type="PANTHER" id="PTHR33446">
    <property type="entry name" value="PROTEIN TONB-RELATED"/>
    <property type="match status" value="1"/>
</dbReference>
<dbReference type="STRING" id="637679.GCA_001550055_02094"/>
<evidence type="ECO:0000256" key="10">
    <source>
        <dbReference type="RuleBase" id="RU362123"/>
    </source>
</evidence>
<dbReference type="PRINTS" id="PR01374">
    <property type="entry name" value="TONBPROTEIN"/>
</dbReference>
<dbReference type="InterPro" id="IPR006260">
    <property type="entry name" value="TonB/TolA_C"/>
</dbReference>
<dbReference type="AlphaFoldDB" id="A0A1G7DQQ6"/>
<keyword evidence="3 10" id="KW-0813">Transport</keyword>
<name>A0A1G7DQQ6_9PROT</name>
<keyword evidence="6" id="KW-0812">Transmembrane</keyword>
<keyword evidence="9" id="KW-0472">Membrane</keyword>
<dbReference type="PROSITE" id="PS52015">
    <property type="entry name" value="TONB_CTD"/>
    <property type="match status" value="1"/>
</dbReference>
<dbReference type="PANTHER" id="PTHR33446:SF14">
    <property type="entry name" value="PROTEIN TONB"/>
    <property type="match status" value="1"/>
</dbReference>
<evidence type="ECO:0000313" key="12">
    <source>
        <dbReference type="EMBL" id="SDE53861.1"/>
    </source>
</evidence>
<dbReference type="GO" id="GO:0015031">
    <property type="term" value="P:protein transport"/>
    <property type="evidence" value="ECO:0007669"/>
    <property type="project" value="UniProtKB-UniRule"/>
</dbReference>
<keyword evidence="10" id="KW-0735">Signal-anchor</keyword>
<keyword evidence="8" id="KW-1133">Transmembrane helix</keyword>
<dbReference type="GO" id="GO:0031992">
    <property type="term" value="F:energy transducer activity"/>
    <property type="evidence" value="ECO:0007669"/>
    <property type="project" value="InterPro"/>
</dbReference>
<dbReference type="GO" id="GO:0030288">
    <property type="term" value="C:outer membrane-bounded periplasmic space"/>
    <property type="evidence" value="ECO:0007669"/>
    <property type="project" value="InterPro"/>
</dbReference>
<dbReference type="Proteomes" id="UP000183685">
    <property type="component" value="Unassembled WGS sequence"/>
</dbReference>
<comment type="subcellular location">
    <subcellularLocation>
        <location evidence="1 10">Cell inner membrane</location>
        <topology evidence="1 10">Single-pass membrane protein</topology>
        <orientation evidence="1 10">Periplasmic side</orientation>
    </subcellularLocation>
</comment>
<proteinExistence type="inferred from homology"/>
<comment type="function">
    <text evidence="10">Interacts with outer membrane receptor proteins that carry out high-affinity binding and energy dependent uptake into the periplasmic space of specific substrates. It could act to transduce energy from the cytoplasmic membrane to specific energy-requiring processes in the outer membrane, resulting in the release into the periplasm of ligands bound by these outer membrane proteins.</text>
</comment>
<keyword evidence="4 10" id="KW-1003">Cell membrane</keyword>
<dbReference type="InterPro" id="IPR003538">
    <property type="entry name" value="TonB"/>
</dbReference>
<evidence type="ECO:0000256" key="8">
    <source>
        <dbReference type="ARBA" id="ARBA00022989"/>
    </source>
</evidence>
<organism evidence="12 13">
    <name type="scientific">Kordiimonas lacus</name>
    <dbReference type="NCBI Taxonomy" id="637679"/>
    <lineage>
        <taxon>Bacteria</taxon>
        <taxon>Pseudomonadati</taxon>
        <taxon>Pseudomonadota</taxon>
        <taxon>Alphaproteobacteria</taxon>
        <taxon>Kordiimonadales</taxon>
        <taxon>Kordiimonadaceae</taxon>
        <taxon>Kordiimonas</taxon>
    </lineage>
</organism>
<dbReference type="InterPro" id="IPR037682">
    <property type="entry name" value="TonB_C"/>
</dbReference>
<evidence type="ECO:0000256" key="5">
    <source>
        <dbReference type="ARBA" id="ARBA00022519"/>
    </source>
</evidence>
<dbReference type="InterPro" id="IPR051045">
    <property type="entry name" value="TonB-dependent_transducer"/>
</dbReference>
<keyword evidence="7 10" id="KW-0653">Protein transport</keyword>
<evidence type="ECO:0000256" key="9">
    <source>
        <dbReference type="ARBA" id="ARBA00023136"/>
    </source>
</evidence>
<evidence type="ECO:0000256" key="7">
    <source>
        <dbReference type="ARBA" id="ARBA00022927"/>
    </source>
</evidence>
<feature type="domain" description="TonB C-terminal" evidence="11">
    <location>
        <begin position="86"/>
        <end position="179"/>
    </location>
</feature>
<dbReference type="NCBIfam" id="TIGR01352">
    <property type="entry name" value="tonB_Cterm"/>
    <property type="match status" value="1"/>
</dbReference>
<gene>
    <name evidence="12" type="ORF">SAMN04488071_3213</name>
</gene>
<dbReference type="OrthoDB" id="7630871at2"/>
<sequence>MMHSVSAWSYLPKYNAIATRLQMNLMEIEMKPVTTTDRLTKTLSLSAFTLSLGLVMAAAAPASAVSNTGPVAGPDTLQVAGMAGVKPDALPKVIKAVSPEYPSHAQAIGREGWVIVELDIDEQGKPYNAEIVDNGPSPLFKRSTLRAIEQFRFEPATYAGEPVAVTGKRYKVVYAFQDS</sequence>